<dbReference type="Proteomes" id="UP000273022">
    <property type="component" value="Unassembled WGS sequence"/>
</dbReference>
<comment type="caution">
    <text evidence="1">The sequence shown here is derived from an EMBL/GenBank/DDBJ whole genome shotgun (WGS) entry which is preliminary data.</text>
</comment>
<dbReference type="RefSeq" id="WP_121854401.1">
    <property type="nucleotide sequence ID" value="NZ_CP037952.1"/>
</dbReference>
<dbReference type="AlphaFoldDB" id="A0A3A6U0G1"/>
<sequence>MNRYTRWIFPQGDDGLRGESSVSLSDGSGPVKYSRWITPETLSVVTKSFWVQIDTFTDNDEENQHFDHVEIKRNKIWDNACV</sequence>
<proteinExistence type="predicted"/>
<accession>A0A3A6U0G1</accession>
<reference evidence="1 2" key="1">
    <citation type="submission" date="2018-09" db="EMBL/GenBank/DDBJ databases">
        <title>Phylogeny of the Shewanellaceae, and recommendation for two new genera, Pseudoshewanella and Parashewanella.</title>
        <authorList>
            <person name="Wang G."/>
        </authorList>
    </citation>
    <scope>NUCLEOTIDE SEQUENCE [LARGE SCALE GENOMIC DNA]</scope>
    <source>
        <strain evidence="1 2">KCTC 22492</strain>
    </source>
</reference>
<keyword evidence="2" id="KW-1185">Reference proteome</keyword>
<organism evidence="1 2">
    <name type="scientific">Parashewanella spongiae</name>
    <dbReference type="NCBI Taxonomy" id="342950"/>
    <lineage>
        <taxon>Bacteria</taxon>
        <taxon>Pseudomonadati</taxon>
        <taxon>Pseudomonadota</taxon>
        <taxon>Gammaproteobacteria</taxon>
        <taxon>Alteromonadales</taxon>
        <taxon>Shewanellaceae</taxon>
        <taxon>Parashewanella</taxon>
    </lineage>
</organism>
<gene>
    <name evidence="1" type="ORF">D5R81_14750</name>
</gene>
<evidence type="ECO:0000313" key="2">
    <source>
        <dbReference type="Proteomes" id="UP000273022"/>
    </source>
</evidence>
<evidence type="ECO:0000313" key="1">
    <source>
        <dbReference type="EMBL" id="RJY10444.1"/>
    </source>
</evidence>
<dbReference type="EMBL" id="QYYH01000105">
    <property type="protein sequence ID" value="RJY10444.1"/>
    <property type="molecule type" value="Genomic_DNA"/>
</dbReference>
<name>A0A3A6U0G1_9GAMM</name>
<protein>
    <submittedName>
        <fullName evidence="1">Uncharacterized protein</fullName>
    </submittedName>
</protein>